<sequence length="102" mass="11894">MFLTDTLSRAFPVNETVKDDPEMLNIVHTISKLLPMSEKRLVQFKKETELDPELKIVVKCIKEGWLEPYKSVDNSVKTYYKIKNNIYTQEGLLFSNEKLTVP</sequence>
<dbReference type="OrthoDB" id="2286242at2759"/>
<dbReference type="AlphaFoldDB" id="A0A8X6MA90"/>
<gene>
    <name evidence="1" type="primary">Tf2-6_432</name>
    <name evidence="1" type="ORF">NPIL_270631</name>
</gene>
<reference evidence="1" key="1">
    <citation type="submission" date="2020-08" db="EMBL/GenBank/DDBJ databases">
        <title>Multicomponent nature underlies the extraordinary mechanical properties of spider dragline silk.</title>
        <authorList>
            <person name="Kono N."/>
            <person name="Nakamura H."/>
            <person name="Mori M."/>
            <person name="Yoshida Y."/>
            <person name="Ohtoshi R."/>
            <person name="Malay A.D."/>
            <person name="Moran D.A.P."/>
            <person name="Tomita M."/>
            <person name="Numata K."/>
            <person name="Arakawa K."/>
        </authorList>
    </citation>
    <scope>NUCLEOTIDE SEQUENCE</scope>
</reference>
<dbReference type="Proteomes" id="UP000887013">
    <property type="component" value="Unassembled WGS sequence"/>
</dbReference>
<accession>A0A8X6MA90</accession>
<proteinExistence type="predicted"/>
<protein>
    <submittedName>
        <fullName evidence="1">Transposon Tf2-6 polyprotein</fullName>
    </submittedName>
</protein>
<organism evidence="1 2">
    <name type="scientific">Nephila pilipes</name>
    <name type="common">Giant wood spider</name>
    <name type="synonym">Nephila maculata</name>
    <dbReference type="NCBI Taxonomy" id="299642"/>
    <lineage>
        <taxon>Eukaryota</taxon>
        <taxon>Metazoa</taxon>
        <taxon>Ecdysozoa</taxon>
        <taxon>Arthropoda</taxon>
        <taxon>Chelicerata</taxon>
        <taxon>Arachnida</taxon>
        <taxon>Araneae</taxon>
        <taxon>Araneomorphae</taxon>
        <taxon>Entelegynae</taxon>
        <taxon>Araneoidea</taxon>
        <taxon>Nephilidae</taxon>
        <taxon>Nephila</taxon>
    </lineage>
</organism>
<evidence type="ECO:0000313" key="1">
    <source>
        <dbReference type="EMBL" id="GFS38881.1"/>
    </source>
</evidence>
<name>A0A8X6MA90_NEPPI</name>
<evidence type="ECO:0000313" key="2">
    <source>
        <dbReference type="Proteomes" id="UP000887013"/>
    </source>
</evidence>
<dbReference type="EMBL" id="BMAW01089261">
    <property type="protein sequence ID" value="GFS38881.1"/>
    <property type="molecule type" value="Genomic_DNA"/>
</dbReference>
<keyword evidence="2" id="KW-1185">Reference proteome</keyword>
<comment type="caution">
    <text evidence="1">The sequence shown here is derived from an EMBL/GenBank/DDBJ whole genome shotgun (WGS) entry which is preliminary data.</text>
</comment>